<sequence length="248" mass="28510">MRVHPELPVDQIDKIISAEIPHENTCLKEIVKKYMLHRQQHSPRCLHNGTCIYHYPKPIIPETYIDEREAIENFSTPAQLRFLFTQLILDGAPTLDIWQKFNSNLSADIYSNYPNAINTTLQQIATLLAEHGRRLHDFGLPEPQTWTKEVTMEYQRHSDYARYSRLAEEFCLKMTSEQLTFHNEVIAHILWKPEEGPIPISKFPKFLDGKAGRGKTFLINAICHSIRAAKKIVLPCGTTALAALLYEG</sequence>
<protein>
    <submittedName>
        <fullName evidence="1">26676_t:CDS:1</fullName>
    </submittedName>
</protein>
<evidence type="ECO:0000313" key="1">
    <source>
        <dbReference type="EMBL" id="CAG8641625.1"/>
    </source>
</evidence>
<dbReference type="EMBL" id="CAJVQC010012759">
    <property type="protein sequence ID" value="CAG8641625.1"/>
    <property type="molecule type" value="Genomic_DNA"/>
</dbReference>
<feature type="non-terminal residue" evidence="1">
    <location>
        <position position="248"/>
    </location>
</feature>
<dbReference type="Proteomes" id="UP000789920">
    <property type="component" value="Unassembled WGS sequence"/>
</dbReference>
<gene>
    <name evidence="1" type="ORF">RPERSI_LOCUS7507</name>
</gene>
<proteinExistence type="predicted"/>
<keyword evidence="2" id="KW-1185">Reference proteome</keyword>
<accession>A0ACA9N8J2</accession>
<reference evidence="1" key="1">
    <citation type="submission" date="2021-06" db="EMBL/GenBank/DDBJ databases">
        <authorList>
            <person name="Kallberg Y."/>
            <person name="Tangrot J."/>
            <person name="Rosling A."/>
        </authorList>
    </citation>
    <scope>NUCLEOTIDE SEQUENCE</scope>
    <source>
        <strain evidence="1">MA461A</strain>
    </source>
</reference>
<name>A0ACA9N8J2_9GLOM</name>
<organism evidence="1 2">
    <name type="scientific">Racocetra persica</name>
    <dbReference type="NCBI Taxonomy" id="160502"/>
    <lineage>
        <taxon>Eukaryota</taxon>
        <taxon>Fungi</taxon>
        <taxon>Fungi incertae sedis</taxon>
        <taxon>Mucoromycota</taxon>
        <taxon>Glomeromycotina</taxon>
        <taxon>Glomeromycetes</taxon>
        <taxon>Diversisporales</taxon>
        <taxon>Gigasporaceae</taxon>
        <taxon>Racocetra</taxon>
    </lineage>
</organism>
<evidence type="ECO:0000313" key="2">
    <source>
        <dbReference type="Proteomes" id="UP000789920"/>
    </source>
</evidence>
<comment type="caution">
    <text evidence="1">The sequence shown here is derived from an EMBL/GenBank/DDBJ whole genome shotgun (WGS) entry which is preliminary data.</text>
</comment>